<dbReference type="RefSeq" id="WP_379876607.1">
    <property type="nucleotide sequence ID" value="NZ_JBHUIP010000012.1"/>
</dbReference>
<reference evidence="10" key="1">
    <citation type="journal article" date="2019" name="Int. J. Syst. Evol. Microbiol.">
        <title>The Global Catalogue of Microorganisms (GCM) 10K type strain sequencing project: providing services to taxonomists for standard genome sequencing and annotation.</title>
        <authorList>
            <consortium name="The Broad Institute Genomics Platform"/>
            <consortium name="The Broad Institute Genome Sequencing Center for Infectious Disease"/>
            <person name="Wu L."/>
            <person name="Ma J."/>
        </authorList>
    </citation>
    <scope>NUCLEOTIDE SEQUENCE [LARGE SCALE GENOMIC DNA]</scope>
    <source>
        <strain evidence="10">CGMCC 1.19062</strain>
    </source>
</reference>
<dbReference type="Pfam" id="PF02381">
    <property type="entry name" value="MraZ"/>
    <property type="match status" value="1"/>
</dbReference>
<dbReference type="Proteomes" id="UP001597295">
    <property type="component" value="Unassembled WGS sequence"/>
</dbReference>
<keyword evidence="3" id="KW-0677">Repeat</keyword>
<evidence type="ECO:0000313" key="9">
    <source>
        <dbReference type="EMBL" id="MFD2263586.1"/>
    </source>
</evidence>
<evidence type="ECO:0000256" key="3">
    <source>
        <dbReference type="ARBA" id="ARBA00022737"/>
    </source>
</evidence>
<dbReference type="InterPro" id="IPR037914">
    <property type="entry name" value="SpoVT-AbrB_sf"/>
</dbReference>
<evidence type="ECO:0000256" key="4">
    <source>
        <dbReference type="ARBA" id="ARBA00023015"/>
    </source>
</evidence>
<dbReference type="InterPro" id="IPR020603">
    <property type="entry name" value="MraZ_dom"/>
</dbReference>
<dbReference type="CDD" id="cd16320">
    <property type="entry name" value="MraZ_N"/>
    <property type="match status" value="1"/>
</dbReference>
<evidence type="ECO:0000256" key="7">
    <source>
        <dbReference type="HAMAP-Rule" id="MF_01008"/>
    </source>
</evidence>
<keyword evidence="5 7" id="KW-0238">DNA-binding</keyword>
<proteinExistence type="inferred from homology"/>
<dbReference type="PANTHER" id="PTHR34701">
    <property type="entry name" value="TRANSCRIPTIONAL REGULATOR MRAZ"/>
    <property type="match status" value="1"/>
</dbReference>
<comment type="subcellular location">
    <subcellularLocation>
        <location evidence="7">Cytoplasm</location>
        <location evidence="7">Nucleoid</location>
    </subcellularLocation>
</comment>
<comment type="similarity">
    <text evidence="7">Belongs to the MraZ family.</text>
</comment>
<keyword evidence="10" id="KW-1185">Reference proteome</keyword>
<dbReference type="InterPro" id="IPR007159">
    <property type="entry name" value="SpoVT-AbrB_dom"/>
</dbReference>
<keyword evidence="2 7" id="KW-0963">Cytoplasm</keyword>
<dbReference type="EMBL" id="JBHUIP010000012">
    <property type="protein sequence ID" value="MFD2263586.1"/>
    <property type="molecule type" value="Genomic_DNA"/>
</dbReference>
<comment type="subunit">
    <text evidence="7">Forms oligomers.</text>
</comment>
<comment type="caution">
    <text evidence="9">The sequence shown here is derived from an EMBL/GenBank/DDBJ whole genome shotgun (WGS) entry which is preliminary data.</text>
</comment>
<gene>
    <name evidence="7" type="primary">mraZ</name>
    <name evidence="9" type="ORF">ACFSM5_11860</name>
</gene>
<organism evidence="9 10">
    <name type="scientific">Lacibacterium aquatile</name>
    <dbReference type="NCBI Taxonomy" id="1168082"/>
    <lineage>
        <taxon>Bacteria</taxon>
        <taxon>Pseudomonadati</taxon>
        <taxon>Pseudomonadota</taxon>
        <taxon>Alphaproteobacteria</taxon>
        <taxon>Rhodospirillales</taxon>
        <taxon>Rhodospirillaceae</taxon>
    </lineage>
</organism>
<evidence type="ECO:0000313" key="10">
    <source>
        <dbReference type="Proteomes" id="UP001597295"/>
    </source>
</evidence>
<evidence type="ECO:0000256" key="1">
    <source>
        <dbReference type="ARBA" id="ARBA00013860"/>
    </source>
</evidence>
<accession>A0ABW5DVV6</accession>
<evidence type="ECO:0000256" key="5">
    <source>
        <dbReference type="ARBA" id="ARBA00023125"/>
    </source>
</evidence>
<dbReference type="CDD" id="cd16321">
    <property type="entry name" value="MraZ_C"/>
    <property type="match status" value="1"/>
</dbReference>
<feature type="domain" description="SpoVT-AbrB" evidence="8">
    <location>
        <begin position="64"/>
        <end position="107"/>
    </location>
</feature>
<dbReference type="HAMAP" id="MF_01008">
    <property type="entry name" value="MraZ"/>
    <property type="match status" value="1"/>
</dbReference>
<dbReference type="InterPro" id="IPR003444">
    <property type="entry name" value="MraZ"/>
</dbReference>
<evidence type="ECO:0000256" key="2">
    <source>
        <dbReference type="ARBA" id="ARBA00022490"/>
    </source>
</evidence>
<evidence type="ECO:0000259" key="8">
    <source>
        <dbReference type="PROSITE" id="PS51740"/>
    </source>
</evidence>
<dbReference type="InterPro" id="IPR035642">
    <property type="entry name" value="MraZ_N"/>
</dbReference>
<sequence>MSVPAQFRAALVEQTPVIVAYRSFQGPWIEASGLDRMQKFAEELDTLDEASERYEFVAAILADARQLGWDETGRMVVPQDLLDHAGIGEEAAFVGQGKFFQIRDPAQQRAAVDGAIARRSQTKKAPTGEAGA</sequence>
<keyword evidence="6 7" id="KW-0804">Transcription</keyword>
<evidence type="ECO:0000256" key="6">
    <source>
        <dbReference type="ARBA" id="ARBA00023163"/>
    </source>
</evidence>
<dbReference type="Gene3D" id="3.40.1550.20">
    <property type="entry name" value="Transcriptional regulator MraZ domain"/>
    <property type="match status" value="1"/>
</dbReference>
<dbReference type="SUPFAM" id="SSF89447">
    <property type="entry name" value="AbrB/MazE/MraZ-like"/>
    <property type="match status" value="1"/>
</dbReference>
<dbReference type="InterPro" id="IPR035644">
    <property type="entry name" value="MraZ_C"/>
</dbReference>
<dbReference type="InterPro" id="IPR038619">
    <property type="entry name" value="MraZ_sf"/>
</dbReference>
<name>A0ABW5DVV6_9PROT</name>
<protein>
    <recommendedName>
        <fullName evidence="1 7">Transcriptional regulator MraZ</fullName>
    </recommendedName>
</protein>
<dbReference type="PROSITE" id="PS51740">
    <property type="entry name" value="SPOVT_ABRB"/>
    <property type="match status" value="2"/>
</dbReference>
<keyword evidence="4 7" id="KW-0805">Transcription regulation</keyword>
<feature type="domain" description="SpoVT-AbrB" evidence="8">
    <location>
        <begin position="1"/>
        <end position="36"/>
    </location>
</feature>
<dbReference type="PANTHER" id="PTHR34701:SF1">
    <property type="entry name" value="TRANSCRIPTIONAL REGULATOR MRAZ"/>
    <property type="match status" value="1"/>
</dbReference>